<accession>A0A0C3Q571</accession>
<proteinExistence type="predicted"/>
<organism evidence="1 2">
    <name type="scientific">Tulasnella calospora MUT 4182</name>
    <dbReference type="NCBI Taxonomy" id="1051891"/>
    <lineage>
        <taxon>Eukaryota</taxon>
        <taxon>Fungi</taxon>
        <taxon>Dikarya</taxon>
        <taxon>Basidiomycota</taxon>
        <taxon>Agaricomycotina</taxon>
        <taxon>Agaricomycetes</taxon>
        <taxon>Cantharellales</taxon>
        <taxon>Tulasnellaceae</taxon>
        <taxon>Tulasnella</taxon>
    </lineage>
</organism>
<dbReference type="HOGENOM" id="CLU_033082_2_0_1"/>
<reference evidence="1 2" key="1">
    <citation type="submission" date="2014-04" db="EMBL/GenBank/DDBJ databases">
        <authorList>
            <consortium name="DOE Joint Genome Institute"/>
            <person name="Kuo A."/>
            <person name="Girlanda M."/>
            <person name="Perotto S."/>
            <person name="Kohler A."/>
            <person name="Nagy L.G."/>
            <person name="Floudas D."/>
            <person name="Copeland A."/>
            <person name="Barry K.W."/>
            <person name="Cichocki N."/>
            <person name="Veneault-Fourrey C."/>
            <person name="LaButti K."/>
            <person name="Lindquist E.A."/>
            <person name="Lipzen A."/>
            <person name="Lundell T."/>
            <person name="Morin E."/>
            <person name="Murat C."/>
            <person name="Sun H."/>
            <person name="Tunlid A."/>
            <person name="Henrissat B."/>
            <person name="Grigoriev I.V."/>
            <person name="Hibbett D.S."/>
            <person name="Martin F."/>
            <person name="Nordberg H.P."/>
            <person name="Cantor M.N."/>
            <person name="Hua S.X."/>
        </authorList>
    </citation>
    <scope>NUCLEOTIDE SEQUENCE [LARGE SCALE GENOMIC DNA]</scope>
    <source>
        <strain evidence="1 2">MUT 4182</strain>
    </source>
</reference>
<dbReference type="OrthoDB" id="2800059at2759"/>
<dbReference type="Proteomes" id="UP000054248">
    <property type="component" value="Unassembled WGS sequence"/>
</dbReference>
<name>A0A0C3Q571_9AGAM</name>
<dbReference type="STRING" id="1051891.A0A0C3Q571"/>
<evidence type="ECO:0008006" key="3">
    <source>
        <dbReference type="Google" id="ProtNLM"/>
    </source>
</evidence>
<gene>
    <name evidence="1" type="ORF">M407DRAFT_11776</name>
</gene>
<reference evidence="2" key="2">
    <citation type="submission" date="2015-01" db="EMBL/GenBank/DDBJ databases">
        <title>Evolutionary Origins and Diversification of the Mycorrhizal Mutualists.</title>
        <authorList>
            <consortium name="DOE Joint Genome Institute"/>
            <consortium name="Mycorrhizal Genomics Consortium"/>
            <person name="Kohler A."/>
            <person name="Kuo A."/>
            <person name="Nagy L.G."/>
            <person name="Floudas D."/>
            <person name="Copeland A."/>
            <person name="Barry K.W."/>
            <person name="Cichocki N."/>
            <person name="Veneault-Fourrey C."/>
            <person name="LaButti K."/>
            <person name="Lindquist E.A."/>
            <person name="Lipzen A."/>
            <person name="Lundell T."/>
            <person name="Morin E."/>
            <person name="Murat C."/>
            <person name="Riley R."/>
            <person name="Ohm R."/>
            <person name="Sun H."/>
            <person name="Tunlid A."/>
            <person name="Henrissat B."/>
            <person name="Grigoriev I.V."/>
            <person name="Hibbett D.S."/>
            <person name="Martin F."/>
        </authorList>
    </citation>
    <scope>NUCLEOTIDE SEQUENCE [LARGE SCALE GENOMIC DNA]</scope>
    <source>
        <strain evidence="2">MUT 4182</strain>
    </source>
</reference>
<protein>
    <recommendedName>
        <fullName evidence="3">BTB domain-containing protein</fullName>
    </recommendedName>
</protein>
<evidence type="ECO:0000313" key="2">
    <source>
        <dbReference type="Proteomes" id="UP000054248"/>
    </source>
</evidence>
<dbReference type="AlphaFoldDB" id="A0A0C3Q571"/>
<keyword evidence="2" id="KW-1185">Reference proteome</keyword>
<evidence type="ECO:0000313" key="1">
    <source>
        <dbReference type="EMBL" id="KIO18636.1"/>
    </source>
</evidence>
<sequence>MASSSPAPDSHDQTSINIARATYTRHRTHWYTDGNLVILVDKVAFRVFQSFLTRRSTVLELLLTRPAQPEDLASRYSSRRSQETVYDGASVIRLDDSAGDVGLLLDVILPQSYTTSPISPRTGCFRLLGLAQIAQKYAVSDVLSQVLAVLEEVLPTVQRPHRVKSPVEAAIIIHWARNCNFHQFLPMAFYYLATGEWQDNAVGSRAMASLSTRDQLRAQQGLTRLQAIVIRLAMPRWENHLIGESKPKKGCPDGRYTCWMGYGGKVWPSGDNEARWTNLLVHPLEELRMRVDHEVAALHHLCDSCRDEFTSFNRLMIGDIVQELGSLFTFEDESFPFGVGP</sequence>
<dbReference type="EMBL" id="KN823272">
    <property type="protein sequence ID" value="KIO18636.1"/>
    <property type="molecule type" value="Genomic_DNA"/>
</dbReference>